<organism evidence="4 5">
    <name type="scientific">Candidatus Lokiarchaeum ossiferum</name>
    <dbReference type="NCBI Taxonomy" id="2951803"/>
    <lineage>
        <taxon>Archaea</taxon>
        <taxon>Promethearchaeati</taxon>
        <taxon>Promethearchaeota</taxon>
        <taxon>Promethearchaeia</taxon>
        <taxon>Promethearchaeales</taxon>
        <taxon>Promethearchaeaceae</taxon>
        <taxon>Candidatus Lokiarchaeum</taxon>
    </lineage>
</organism>
<keyword evidence="5" id="KW-1185">Reference proteome</keyword>
<dbReference type="PANTHER" id="PTHR43585:SF2">
    <property type="entry name" value="ATP-GRASP ENZYME FSQD"/>
    <property type="match status" value="1"/>
</dbReference>
<evidence type="ECO:0008006" key="6">
    <source>
        <dbReference type="Google" id="ProtNLM"/>
    </source>
</evidence>
<evidence type="ECO:0000256" key="2">
    <source>
        <dbReference type="ARBA" id="ARBA00022741"/>
    </source>
</evidence>
<evidence type="ECO:0000256" key="1">
    <source>
        <dbReference type="ARBA" id="ARBA00022598"/>
    </source>
</evidence>
<reference evidence="4" key="1">
    <citation type="submission" date="2022-09" db="EMBL/GenBank/DDBJ databases">
        <title>Actin cytoskeleton and complex cell architecture in an #Asgard archaeon.</title>
        <authorList>
            <person name="Ponce Toledo R.I."/>
            <person name="Schleper C."/>
            <person name="Rodrigues Oliveira T."/>
            <person name="Wollweber F."/>
            <person name="Xu J."/>
            <person name="Rittmann S."/>
            <person name="Klingl A."/>
            <person name="Pilhofer M."/>
        </authorList>
    </citation>
    <scope>NUCLEOTIDE SEQUENCE</scope>
    <source>
        <strain evidence="4">B-35</strain>
    </source>
</reference>
<sequence length="389" mass="45582">MIILDKPFVSNFLENTLIEMQVPVLKNTAIQDMKLNSKINFMEESKFIEMLKKNPAQPLFSNSENSINWINKNLDFMDLSEKINIFKDKVIFREKMQSYFPNFYFKQIKLSDLESLNLEEVPFPFIIKPSIGFFSLGVYVVQTREEWPIIISSIRAEMANNKDVFPIEVVNSTNFIIEEMIEGDEYAVDVYFNEKGKPSILNILKHYFASPEDTSDRLYITSKEIITQNRETFLKTLQQIGEVTLIKNFPMHIEFRVDEKGKVGIIEANPMRFAGLCVTDLAYFAWGTNNYQMFFERNTPNWEQVTVGKEKKTYAMVVGDIPKEIKREDIASIDYEKFASKFTHPLEIRQMDYRKFPLFAIAFVEFDESTKDEMLRILNDDLIDCIILK</sequence>
<keyword evidence="2" id="KW-0547">Nucleotide-binding</keyword>
<keyword evidence="1" id="KW-0436">Ligase</keyword>
<dbReference type="PANTHER" id="PTHR43585">
    <property type="entry name" value="FUMIPYRROLE BIOSYNTHESIS PROTEIN C"/>
    <property type="match status" value="1"/>
</dbReference>
<protein>
    <recommendedName>
        <fullName evidence="6">ATP-grasp domain-containing protein</fullName>
    </recommendedName>
</protein>
<proteinExistence type="predicted"/>
<evidence type="ECO:0000256" key="3">
    <source>
        <dbReference type="ARBA" id="ARBA00022840"/>
    </source>
</evidence>
<name>A0ABY6HUH1_9ARCH</name>
<dbReference type="SUPFAM" id="SSF56059">
    <property type="entry name" value="Glutathione synthetase ATP-binding domain-like"/>
    <property type="match status" value="1"/>
</dbReference>
<accession>A0ABY6HUH1</accession>
<dbReference type="Proteomes" id="UP001208689">
    <property type="component" value="Chromosome"/>
</dbReference>
<dbReference type="InterPro" id="IPR052032">
    <property type="entry name" value="ATP-dep_AA_Ligase"/>
</dbReference>
<keyword evidence="3" id="KW-0067">ATP-binding</keyword>
<gene>
    <name evidence="4" type="ORF">NEF87_003460</name>
</gene>
<evidence type="ECO:0000313" key="4">
    <source>
        <dbReference type="EMBL" id="UYP47175.1"/>
    </source>
</evidence>
<evidence type="ECO:0000313" key="5">
    <source>
        <dbReference type="Proteomes" id="UP001208689"/>
    </source>
</evidence>
<dbReference type="Gene3D" id="3.30.470.20">
    <property type="entry name" value="ATP-grasp fold, B domain"/>
    <property type="match status" value="1"/>
</dbReference>
<dbReference type="Pfam" id="PF13535">
    <property type="entry name" value="ATP-grasp_4"/>
    <property type="match status" value="1"/>
</dbReference>
<dbReference type="EMBL" id="CP104013">
    <property type="protein sequence ID" value="UYP47175.1"/>
    <property type="molecule type" value="Genomic_DNA"/>
</dbReference>